<comment type="caution">
    <text evidence="2">The sequence shown here is derived from an EMBL/GenBank/DDBJ whole genome shotgun (WGS) entry which is preliminary data.</text>
</comment>
<dbReference type="InterPro" id="IPR001279">
    <property type="entry name" value="Metallo-B-lactamas"/>
</dbReference>
<dbReference type="RefSeq" id="WP_261965837.1">
    <property type="nucleotide sequence ID" value="NZ_BAAAXA010000001.1"/>
</dbReference>
<dbReference type="SUPFAM" id="SSF56281">
    <property type="entry name" value="Metallo-hydrolase/oxidoreductase"/>
    <property type="match status" value="1"/>
</dbReference>
<protein>
    <recommendedName>
        <fullName evidence="1">Metallo-beta-lactamase domain-containing protein</fullName>
    </recommendedName>
</protein>
<dbReference type="AlphaFoldDB" id="A0A9W6NR08"/>
<name>A0A9W6NR08_9ACTN</name>
<dbReference type="InterPro" id="IPR036866">
    <property type="entry name" value="RibonucZ/Hydroxyglut_hydro"/>
</dbReference>
<dbReference type="PANTHER" id="PTHR43546:SF7">
    <property type="entry name" value="METALLO-BETA-LACTAMASE DOMAIN-CONTAINING PROTEIN"/>
    <property type="match status" value="1"/>
</dbReference>
<keyword evidence="3" id="KW-1185">Reference proteome</keyword>
<dbReference type="InterPro" id="IPR050114">
    <property type="entry name" value="UPF0173_UPF0282_UlaG_hydrolase"/>
</dbReference>
<proteinExistence type="predicted"/>
<dbReference type="EMBL" id="BSFP01000077">
    <property type="protein sequence ID" value="GLL06760.1"/>
    <property type="molecule type" value="Genomic_DNA"/>
</dbReference>
<gene>
    <name evidence="2" type="ORF">GCM10017581_085100</name>
</gene>
<accession>A0A9W6NR08</accession>
<reference evidence="2" key="1">
    <citation type="journal article" date="2014" name="Int. J. Syst. Evol. Microbiol.">
        <title>Complete genome sequence of Corynebacterium casei LMG S-19264T (=DSM 44701T), isolated from a smear-ripened cheese.</title>
        <authorList>
            <consortium name="US DOE Joint Genome Institute (JGI-PGF)"/>
            <person name="Walter F."/>
            <person name="Albersmeier A."/>
            <person name="Kalinowski J."/>
            <person name="Ruckert C."/>
        </authorList>
    </citation>
    <scope>NUCLEOTIDE SEQUENCE</scope>
    <source>
        <strain evidence="2">VKM Ac-1321</strain>
    </source>
</reference>
<dbReference type="Gene3D" id="3.60.15.10">
    <property type="entry name" value="Ribonuclease Z/Hydroxyacylglutathione hydrolase-like"/>
    <property type="match status" value="1"/>
</dbReference>
<evidence type="ECO:0000313" key="2">
    <source>
        <dbReference type="EMBL" id="GLL06760.1"/>
    </source>
</evidence>
<evidence type="ECO:0000313" key="3">
    <source>
        <dbReference type="Proteomes" id="UP001143480"/>
    </source>
</evidence>
<dbReference type="Proteomes" id="UP001143480">
    <property type="component" value="Unassembled WGS sequence"/>
</dbReference>
<feature type="domain" description="Metallo-beta-lactamase" evidence="1">
    <location>
        <begin position="43"/>
        <end position="224"/>
    </location>
</feature>
<dbReference type="PANTHER" id="PTHR43546">
    <property type="entry name" value="UPF0173 METAL-DEPENDENT HYDROLASE MJ1163-RELATED"/>
    <property type="match status" value="1"/>
</dbReference>
<reference evidence="2" key="2">
    <citation type="submission" date="2023-01" db="EMBL/GenBank/DDBJ databases">
        <authorList>
            <person name="Sun Q."/>
            <person name="Evtushenko L."/>
        </authorList>
    </citation>
    <scope>NUCLEOTIDE SEQUENCE</scope>
    <source>
        <strain evidence="2">VKM Ac-1321</strain>
    </source>
</reference>
<organism evidence="2 3">
    <name type="scientific">Dactylosporangium matsuzakiense</name>
    <dbReference type="NCBI Taxonomy" id="53360"/>
    <lineage>
        <taxon>Bacteria</taxon>
        <taxon>Bacillati</taxon>
        <taxon>Actinomycetota</taxon>
        <taxon>Actinomycetes</taxon>
        <taxon>Micromonosporales</taxon>
        <taxon>Micromonosporaceae</taxon>
        <taxon>Dactylosporangium</taxon>
    </lineage>
</organism>
<evidence type="ECO:0000259" key="1">
    <source>
        <dbReference type="Pfam" id="PF12706"/>
    </source>
</evidence>
<dbReference type="Pfam" id="PF12706">
    <property type="entry name" value="Lactamase_B_2"/>
    <property type="match status" value="1"/>
</dbReference>
<sequence>METSATFIGTATVLLRLGAFTLLTDPNFLHRGQRAYLGHGLWSRRLTEPALGPADLPRLDGIVLSHLHGDHFDRVARRHLPRDVPVLTTVPAARRLRKWHFDDAVGLRAWDDVVLHHAAETLRVTSVPARHGPTGPHLAMPTTMGSILDWEVDGVRRLRLYISGDTRFNRRVLRDIPSRFPGVDTMLLHLGGTRVLGLLVTMDARDGLQLANLIRPRRIIPIHYDDYGVFRDPLSNFLAPDVTARTDAAVTPILRGETVDLAPAGRVAGSAPITAT</sequence>